<comment type="catalytic activity">
    <reaction evidence="6">
        <text>4 Fe(2+) + O2 + 4 H(+) = 4 Fe(3+) + 2 H2O</text>
        <dbReference type="Rhea" id="RHEA:11148"/>
        <dbReference type="ChEBI" id="CHEBI:15377"/>
        <dbReference type="ChEBI" id="CHEBI:15378"/>
        <dbReference type="ChEBI" id="CHEBI:15379"/>
        <dbReference type="ChEBI" id="CHEBI:29033"/>
        <dbReference type="ChEBI" id="CHEBI:29034"/>
        <dbReference type="EC" id="1.16.3.1"/>
    </reaction>
</comment>
<evidence type="ECO:0000256" key="3">
    <source>
        <dbReference type="ARBA" id="ARBA00022723"/>
    </source>
</evidence>
<dbReference type="EnsemblMetazoa" id="MESCA010383-RA">
    <property type="protein sequence ID" value="MESCA010383-PA"/>
    <property type="gene ID" value="MESCA010383"/>
</dbReference>
<dbReference type="SUPFAM" id="SSF47240">
    <property type="entry name" value="Ferritin-like"/>
    <property type="match status" value="1"/>
</dbReference>
<dbReference type="GO" id="GO:0004322">
    <property type="term" value="F:ferroxidase activity"/>
    <property type="evidence" value="ECO:0007669"/>
    <property type="project" value="UniProtKB-EC"/>
</dbReference>
<comment type="similarity">
    <text evidence="1 6">Belongs to the ferritin family.</text>
</comment>
<keyword evidence="3 5" id="KW-0479">Metal-binding</keyword>
<dbReference type="Gene3D" id="1.20.1260.10">
    <property type="match status" value="1"/>
</dbReference>
<dbReference type="InterPro" id="IPR008331">
    <property type="entry name" value="Ferritin_DPS_dom"/>
</dbReference>
<name>T1H2E1_MEGSC</name>
<dbReference type="InterPro" id="IPR012347">
    <property type="entry name" value="Ferritin-like"/>
</dbReference>
<keyword evidence="9" id="KW-1185">Reference proteome</keyword>
<dbReference type="Proteomes" id="UP000015102">
    <property type="component" value="Unassembled WGS sequence"/>
</dbReference>
<dbReference type="PANTHER" id="PTHR11431:SF43">
    <property type="entry name" value="FERRITIN"/>
    <property type="match status" value="1"/>
</dbReference>
<evidence type="ECO:0000256" key="5">
    <source>
        <dbReference type="PIRSR" id="PIRSR601519-1"/>
    </source>
</evidence>
<evidence type="ECO:0000259" key="7">
    <source>
        <dbReference type="PROSITE" id="PS50905"/>
    </source>
</evidence>
<reference evidence="8" key="2">
    <citation type="submission" date="2015-06" db="UniProtKB">
        <authorList>
            <consortium name="EnsemblMetazoa"/>
        </authorList>
    </citation>
    <scope>IDENTIFICATION</scope>
</reference>
<dbReference type="InterPro" id="IPR009040">
    <property type="entry name" value="Ferritin-like_diiron"/>
</dbReference>
<dbReference type="PANTHER" id="PTHR11431">
    <property type="entry name" value="FERRITIN"/>
    <property type="match status" value="1"/>
</dbReference>
<dbReference type="STRING" id="36166.T1H2E1"/>
<evidence type="ECO:0000313" key="8">
    <source>
        <dbReference type="EnsemblMetazoa" id="MESCA010383-PA"/>
    </source>
</evidence>
<reference evidence="9" key="1">
    <citation type="submission" date="2013-02" db="EMBL/GenBank/DDBJ databases">
        <authorList>
            <person name="Hughes D."/>
        </authorList>
    </citation>
    <scope>NUCLEOTIDE SEQUENCE</scope>
    <source>
        <strain>Durham</strain>
        <strain evidence="9">NC isolate 2 -- Noor lab</strain>
    </source>
</reference>
<evidence type="ECO:0000256" key="4">
    <source>
        <dbReference type="ARBA" id="ARBA00023004"/>
    </source>
</evidence>
<keyword evidence="2 6" id="KW-0409">Iron storage</keyword>
<dbReference type="GO" id="GO:0005737">
    <property type="term" value="C:cytoplasm"/>
    <property type="evidence" value="ECO:0007669"/>
    <property type="project" value="TreeGrafter"/>
</dbReference>
<dbReference type="EMBL" id="CAQQ02107770">
    <property type="status" value="NOT_ANNOTATED_CDS"/>
    <property type="molecule type" value="Genomic_DNA"/>
</dbReference>
<organism evidence="8 9">
    <name type="scientific">Megaselia scalaris</name>
    <name type="common">Humpbacked fly</name>
    <name type="synonym">Phora scalaris</name>
    <dbReference type="NCBI Taxonomy" id="36166"/>
    <lineage>
        <taxon>Eukaryota</taxon>
        <taxon>Metazoa</taxon>
        <taxon>Ecdysozoa</taxon>
        <taxon>Arthropoda</taxon>
        <taxon>Hexapoda</taxon>
        <taxon>Insecta</taxon>
        <taxon>Pterygota</taxon>
        <taxon>Neoptera</taxon>
        <taxon>Endopterygota</taxon>
        <taxon>Diptera</taxon>
        <taxon>Brachycera</taxon>
        <taxon>Muscomorpha</taxon>
        <taxon>Platypezoidea</taxon>
        <taxon>Phoridae</taxon>
        <taxon>Megaseliini</taxon>
        <taxon>Megaselia</taxon>
    </lineage>
</organism>
<accession>T1H2E1</accession>
<dbReference type="GO" id="GO:0008199">
    <property type="term" value="F:ferric iron binding"/>
    <property type="evidence" value="ECO:0007669"/>
    <property type="project" value="InterPro"/>
</dbReference>
<dbReference type="Pfam" id="PF00210">
    <property type="entry name" value="Ferritin"/>
    <property type="match status" value="1"/>
</dbReference>
<dbReference type="GO" id="GO:0006879">
    <property type="term" value="P:intracellular iron ion homeostasis"/>
    <property type="evidence" value="ECO:0007669"/>
    <property type="project" value="UniProtKB-KW"/>
</dbReference>
<dbReference type="GO" id="GO:0008198">
    <property type="term" value="F:ferrous iron binding"/>
    <property type="evidence" value="ECO:0007669"/>
    <property type="project" value="TreeGrafter"/>
</dbReference>
<evidence type="ECO:0000256" key="2">
    <source>
        <dbReference type="ARBA" id="ARBA00022434"/>
    </source>
</evidence>
<dbReference type="PROSITE" id="PS50905">
    <property type="entry name" value="FERRITIN_LIKE"/>
    <property type="match status" value="1"/>
</dbReference>
<comment type="function">
    <text evidence="6">Stores iron in a soluble, non-toxic, readily available form. Important for iron homeostasis. Iron is taken up in the ferrous form and deposited as ferric hydroxides after oxidation.</text>
</comment>
<evidence type="ECO:0000313" key="9">
    <source>
        <dbReference type="Proteomes" id="UP000015102"/>
    </source>
</evidence>
<dbReference type="GO" id="GO:0006826">
    <property type="term" value="P:iron ion transport"/>
    <property type="evidence" value="ECO:0007669"/>
    <property type="project" value="InterPro"/>
</dbReference>
<dbReference type="EC" id="1.16.3.1" evidence="6"/>
<dbReference type="AlphaFoldDB" id="T1H2E1"/>
<dbReference type="InterPro" id="IPR001519">
    <property type="entry name" value="Ferritin"/>
</dbReference>
<proteinExistence type="inferred from homology"/>
<feature type="domain" description="Ferritin-like diiron" evidence="7">
    <location>
        <begin position="30"/>
        <end position="150"/>
    </location>
</feature>
<evidence type="ECO:0000256" key="6">
    <source>
        <dbReference type="RuleBase" id="RU361145"/>
    </source>
</evidence>
<protein>
    <recommendedName>
        <fullName evidence="6">Ferritin</fullName>
        <ecNumber evidence="6">1.16.3.1</ecNumber>
    </recommendedName>
</protein>
<feature type="binding site" evidence="5">
    <location>
        <position position="47"/>
    </location>
    <ligand>
        <name>Fe cation</name>
        <dbReference type="ChEBI" id="CHEBI:24875"/>
        <label>1</label>
    </ligand>
</feature>
<keyword evidence="6" id="KW-0560">Oxidoreductase</keyword>
<dbReference type="HOGENOM" id="CLU_1742634_0_0_1"/>
<evidence type="ECO:0000256" key="1">
    <source>
        <dbReference type="ARBA" id="ARBA00007513"/>
    </source>
</evidence>
<keyword evidence="4 5" id="KW-0408">Iron</keyword>
<dbReference type="InterPro" id="IPR009078">
    <property type="entry name" value="Ferritin-like_SF"/>
</dbReference>
<sequence>MSAYAWKSTTNQLFRFYLYQLDLSESSHAQWNQSRCVDSIRARIQKEIFASYQYLAMAAYFSRDTVNRPGFTEHFFGASKEDALHLIEYLSMRRNLTSVIINLITNTQVKKAEWINAVEALTDALELNAELTKSIRGNWKGSQMQRLPSR</sequence>